<dbReference type="InterPro" id="IPR008983">
    <property type="entry name" value="Tumour_necrosis_fac-like_dom"/>
</dbReference>
<dbReference type="GO" id="GO:0016020">
    <property type="term" value="C:membrane"/>
    <property type="evidence" value="ECO:0007669"/>
    <property type="project" value="InterPro"/>
</dbReference>
<feature type="signal peptide" evidence="2">
    <location>
        <begin position="1"/>
        <end position="22"/>
    </location>
</feature>
<dbReference type="EMBL" id="AMQN01006883">
    <property type="status" value="NOT_ANNOTATED_CDS"/>
    <property type="molecule type" value="Genomic_DNA"/>
</dbReference>
<dbReference type="Proteomes" id="UP000014760">
    <property type="component" value="Unassembled WGS sequence"/>
</dbReference>
<keyword evidence="6" id="KW-1185">Reference proteome</keyword>
<feature type="domain" description="THD" evidence="3">
    <location>
        <begin position="161"/>
        <end position="268"/>
    </location>
</feature>
<dbReference type="GO" id="GO:0005164">
    <property type="term" value="F:tumor necrosis factor receptor binding"/>
    <property type="evidence" value="ECO:0007669"/>
    <property type="project" value="InterPro"/>
</dbReference>
<accession>R7UXA2</accession>
<keyword evidence="2" id="KW-0732">Signal</keyword>
<evidence type="ECO:0000313" key="4">
    <source>
        <dbReference type="EMBL" id="ELU08031.1"/>
    </source>
</evidence>
<proteinExistence type="inferred from homology"/>
<gene>
    <name evidence="4" type="ORF">CAPTEDRAFT_187764</name>
</gene>
<dbReference type="EnsemblMetazoa" id="CapteT187764">
    <property type="protein sequence ID" value="CapteP187764"/>
    <property type="gene ID" value="CapteG187764"/>
</dbReference>
<dbReference type="EMBL" id="KB299425">
    <property type="protein sequence ID" value="ELU08031.1"/>
    <property type="molecule type" value="Genomic_DNA"/>
</dbReference>
<sequence>MACTIGRLSLVLASVAFSVVHSMVLPPGEYDISTRGSEQDHCQSCIELMTLLTNKSHEVNLEELEEKFGEIDDSGNLLCCVKTPSQIMSLIRIGLRNISHTRGPYQAQQRFSFQKFINNSALVRPRHHKRGFKRISPSEWSSDASSSDLAFCDPGTTNLCNNSHHSNAIVIPFTGAYTINCRAAWKSPPKQPFTERFALEFSRVIQNGSVEQILAHESVQAECSPHRHPCAAVQVLQKLRLSQGDRVFISVKHKDLLYARPEHTFFGLTGESFP</sequence>
<reference evidence="6" key="1">
    <citation type="submission" date="2012-12" db="EMBL/GenBank/DDBJ databases">
        <authorList>
            <person name="Hellsten U."/>
            <person name="Grimwood J."/>
            <person name="Chapman J.A."/>
            <person name="Shapiro H."/>
            <person name="Aerts A."/>
            <person name="Otillar R.P."/>
            <person name="Terry A.Y."/>
            <person name="Boore J.L."/>
            <person name="Simakov O."/>
            <person name="Marletaz F."/>
            <person name="Cho S.-J."/>
            <person name="Edsinger-Gonzales E."/>
            <person name="Havlak P."/>
            <person name="Kuo D.-H."/>
            <person name="Larsson T."/>
            <person name="Lv J."/>
            <person name="Arendt D."/>
            <person name="Savage R."/>
            <person name="Osoegawa K."/>
            <person name="de Jong P."/>
            <person name="Lindberg D.R."/>
            <person name="Seaver E.C."/>
            <person name="Weisblat D.A."/>
            <person name="Putnam N.H."/>
            <person name="Grigoriev I.V."/>
            <person name="Rokhsar D.S."/>
        </authorList>
    </citation>
    <scope>NUCLEOTIDE SEQUENCE</scope>
    <source>
        <strain evidence="6">I ESC-2004</strain>
    </source>
</reference>
<reference evidence="4 6" key="2">
    <citation type="journal article" date="2013" name="Nature">
        <title>Insights into bilaterian evolution from three spiralian genomes.</title>
        <authorList>
            <person name="Simakov O."/>
            <person name="Marletaz F."/>
            <person name="Cho S.J."/>
            <person name="Edsinger-Gonzales E."/>
            <person name="Havlak P."/>
            <person name="Hellsten U."/>
            <person name="Kuo D.H."/>
            <person name="Larsson T."/>
            <person name="Lv J."/>
            <person name="Arendt D."/>
            <person name="Savage R."/>
            <person name="Osoegawa K."/>
            <person name="de Jong P."/>
            <person name="Grimwood J."/>
            <person name="Chapman J.A."/>
            <person name="Shapiro H."/>
            <person name="Aerts A."/>
            <person name="Otillar R.P."/>
            <person name="Terry A.Y."/>
            <person name="Boore J.L."/>
            <person name="Grigoriev I.V."/>
            <person name="Lindberg D.R."/>
            <person name="Seaver E.C."/>
            <person name="Weisblat D.A."/>
            <person name="Putnam N.H."/>
            <person name="Rokhsar D.S."/>
        </authorList>
    </citation>
    <scope>NUCLEOTIDE SEQUENCE</scope>
    <source>
        <strain evidence="4 6">I ESC-2004</strain>
    </source>
</reference>
<evidence type="ECO:0000256" key="2">
    <source>
        <dbReference type="SAM" id="SignalP"/>
    </source>
</evidence>
<dbReference type="HOGENOM" id="CLU_067922_0_0_1"/>
<evidence type="ECO:0000256" key="1">
    <source>
        <dbReference type="ARBA" id="ARBA00008670"/>
    </source>
</evidence>
<evidence type="ECO:0000259" key="3">
    <source>
        <dbReference type="Pfam" id="PF00229"/>
    </source>
</evidence>
<evidence type="ECO:0000313" key="6">
    <source>
        <dbReference type="Proteomes" id="UP000014760"/>
    </source>
</evidence>
<feature type="chain" id="PRO_5008788481" description="THD domain-containing protein" evidence="2">
    <location>
        <begin position="23"/>
        <end position="274"/>
    </location>
</feature>
<name>R7UXA2_CAPTE</name>
<protein>
    <recommendedName>
        <fullName evidence="3">THD domain-containing protein</fullName>
    </recommendedName>
</protein>
<dbReference type="GO" id="GO:0006955">
    <property type="term" value="P:immune response"/>
    <property type="evidence" value="ECO:0007669"/>
    <property type="project" value="InterPro"/>
</dbReference>
<evidence type="ECO:0000313" key="5">
    <source>
        <dbReference type="EnsemblMetazoa" id="CapteP187764"/>
    </source>
</evidence>
<reference evidence="5" key="3">
    <citation type="submission" date="2015-06" db="UniProtKB">
        <authorList>
            <consortium name="EnsemblMetazoa"/>
        </authorList>
    </citation>
    <scope>IDENTIFICATION</scope>
</reference>
<dbReference type="Gene3D" id="2.60.120.40">
    <property type="match status" value="1"/>
</dbReference>
<dbReference type="Pfam" id="PF00229">
    <property type="entry name" value="TNF"/>
    <property type="match status" value="1"/>
</dbReference>
<dbReference type="InterPro" id="IPR006052">
    <property type="entry name" value="TNF_dom"/>
</dbReference>
<dbReference type="SUPFAM" id="SSF49842">
    <property type="entry name" value="TNF-like"/>
    <property type="match status" value="1"/>
</dbReference>
<dbReference type="AlphaFoldDB" id="R7UXA2"/>
<organism evidence="4">
    <name type="scientific">Capitella teleta</name>
    <name type="common">Polychaete worm</name>
    <dbReference type="NCBI Taxonomy" id="283909"/>
    <lineage>
        <taxon>Eukaryota</taxon>
        <taxon>Metazoa</taxon>
        <taxon>Spiralia</taxon>
        <taxon>Lophotrochozoa</taxon>
        <taxon>Annelida</taxon>
        <taxon>Polychaeta</taxon>
        <taxon>Sedentaria</taxon>
        <taxon>Scolecida</taxon>
        <taxon>Capitellidae</taxon>
        <taxon>Capitella</taxon>
    </lineage>
</organism>
<comment type="similarity">
    <text evidence="1">Belongs to the tumor necrosis factor family.</text>
</comment>